<keyword evidence="4" id="KW-1185">Reference proteome</keyword>
<sequence length="229" mass="24628">MKVKANYLKCILSVTLLSIGLTACKKDSNTDQPVATTATLSFNNGLDLTPKLDFYVNGTKKASLDALLHSDYSEVPEGKLTIKVSNAGSTTALATTDFTFTAGRNYSVFVCGTTNAPTLVLAEDNLNAPLKDSGKIRFVNLSPGTKGLDLNVRGKQPVFSNLAYKSATNFENMAVATEVNFDLRENGNTQVINSLEKVKIENGKIYTIIATGDRSENSANVKMTVITNK</sequence>
<evidence type="ECO:0000313" key="4">
    <source>
        <dbReference type="Proteomes" id="UP000199455"/>
    </source>
</evidence>
<dbReference type="InterPro" id="IPR025510">
    <property type="entry name" value="DUF4397"/>
</dbReference>
<dbReference type="STRING" id="390242.SAMN04488024_104204"/>
<feature type="signal peptide" evidence="1">
    <location>
        <begin position="1"/>
        <end position="25"/>
    </location>
</feature>
<proteinExistence type="predicted"/>
<evidence type="ECO:0000259" key="2">
    <source>
        <dbReference type="Pfam" id="PF14344"/>
    </source>
</evidence>
<gene>
    <name evidence="3" type="ORF">SAMN04488024_104204</name>
</gene>
<evidence type="ECO:0000313" key="3">
    <source>
        <dbReference type="EMBL" id="SDD13912.1"/>
    </source>
</evidence>
<feature type="chain" id="PRO_5011758139" description="DUF4397 domain-containing protein" evidence="1">
    <location>
        <begin position="26"/>
        <end position="229"/>
    </location>
</feature>
<dbReference type="EMBL" id="FMZH01000004">
    <property type="protein sequence ID" value="SDD13912.1"/>
    <property type="molecule type" value="Genomic_DNA"/>
</dbReference>
<feature type="domain" description="DUF4397" evidence="2">
    <location>
        <begin position="39"/>
        <end position="150"/>
    </location>
</feature>
<organism evidence="3 4">
    <name type="scientific">Pedobacter soli</name>
    <dbReference type="NCBI Taxonomy" id="390242"/>
    <lineage>
        <taxon>Bacteria</taxon>
        <taxon>Pseudomonadati</taxon>
        <taxon>Bacteroidota</taxon>
        <taxon>Sphingobacteriia</taxon>
        <taxon>Sphingobacteriales</taxon>
        <taxon>Sphingobacteriaceae</taxon>
        <taxon>Pedobacter</taxon>
    </lineage>
</organism>
<name>A0A1G6SAG6_9SPHI</name>
<accession>A0A1G6SAG6</accession>
<dbReference type="Pfam" id="PF14344">
    <property type="entry name" value="DUF4397"/>
    <property type="match status" value="1"/>
</dbReference>
<dbReference type="PROSITE" id="PS51257">
    <property type="entry name" value="PROKAR_LIPOPROTEIN"/>
    <property type="match status" value="1"/>
</dbReference>
<dbReference type="Proteomes" id="UP000199455">
    <property type="component" value="Unassembled WGS sequence"/>
</dbReference>
<keyword evidence="1" id="KW-0732">Signal</keyword>
<reference evidence="4" key="1">
    <citation type="submission" date="2016-10" db="EMBL/GenBank/DDBJ databases">
        <authorList>
            <person name="Varghese N."/>
            <person name="Submissions S."/>
        </authorList>
    </citation>
    <scope>NUCLEOTIDE SEQUENCE [LARGE SCALE GENOMIC DNA]</scope>
    <source>
        <strain evidence="4">DSM 18609</strain>
    </source>
</reference>
<dbReference type="RefSeq" id="WP_090768420.1">
    <property type="nucleotide sequence ID" value="NZ_FMZH01000004.1"/>
</dbReference>
<evidence type="ECO:0000256" key="1">
    <source>
        <dbReference type="SAM" id="SignalP"/>
    </source>
</evidence>
<dbReference type="AlphaFoldDB" id="A0A1G6SAG6"/>
<protein>
    <recommendedName>
        <fullName evidence="2">DUF4397 domain-containing protein</fullName>
    </recommendedName>
</protein>